<evidence type="ECO:0000313" key="4">
    <source>
        <dbReference type="EMBL" id="MBL7527135.1"/>
    </source>
</evidence>
<dbReference type="Pfam" id="PF13505">
    <property type="entry name" value="OMP_b-brl"/>
    <property type="match status" value="1"/>
</dbReference>
<evidence type="ECO:0000256" key="2">
    <source>
        <dbReference type="SAM" id="SignalP"/>
    </source>
</evidence>
<dbReference type="EMBL" id="JADWVN010000021">
    <property type="protein sequence ID" value="MBL7527135.1"/>
    <property type="molecule type" value="Genomic_DNA"/>
</dbReference>
<dbReference type="Gene3D" id="2.40.160.20">
    <property type="match status" value="1"/>
</dbReference>
<accession>A0ABS1WCR4</accession>
<keyword evidence="5" id="KW-1185">Reference proteome</keyword>
<name>A0ABS1WCR4_9GAMM</name>
<keyword evidence="1 2" id="KW-0732">Signal</keyword>
<proteinExistence type="predicted"/>
<dbReference type="InterPro" id="IPR027385">
    <property type="entry name" value="Beta-barrel_OMP"/>
</dbReference>
<dbReference type="RefSeq" id="WP_203108009.1">
    <property type="nucleotide sequence ID" value="NZ_JADOBG010000003.1"/>
</dbReference>
<dbReference type="InterPro" id="IPR011250">
    <property type="entry name" value="OMP/PagP_B-barrel"/>
</dbReference>
<gene>
    <name evidence="4" type="ORF">I5282_11195</name>
</gene>
<evidence type="ECO:0000259" key="3">
    <source>
        <dbReference type="Pfam" id="PF13505"/>
    </source>
</evidence>
<comment type="caution">
    <text evidence="4">The sequence shown here is derived from an EMBL/GenBank/DDBJ whole genome shotgun (WGS) entry which is preliminary data.</text>
</comment>
<reference evidence="4 5" key="1">
    <citation type="submission" date="2020-12" db="EMBL/GenBank/DDBJ databases">
        <title>WGS of Legionella: environmental sample.</title>
        <authorList>
            <person name="Cristino S."/>
            <person name="Girolamini L."/>
            <person name="Salaris S."/>
            <person name="Pascale M.R."/>
            <person name="Mazzotta M."/>
            <person name="Orsini M."/>
            <person name="Grottola A."/>
        </authorList>
    </citation>
    <scope>NUCLEOTIDE SEQUENCE [LARGE SCALE GENOMIC DNA]</scope>
    <source>
        <strain evidence="4 5">30cs62</strain>
    </source>
</reference>
<sequence>MKKCYKLAPACLALSISSIAVAGTMGPAVQPESWYLVGGAGSSWSNDADITVDPAIWDFSNQGYSNDLDSAALLFFGVGRYITDYLRLDARFEHRGDYDYSKYQTGSNNGVPGFTGDVRTRKFKMDSNSVMVNGWVDLGTLTSKLLWQVGTFSLQPYVGGGIGVDYLNVKDFRTISAPFGAGRTEIASVNQTSTDSEFAWRVGAGISAQLTQRTSLAVGYDYFDGGKIPFPNYILSSLSAPSGRTGVSVTPWNGSFTANEVYAELRVLI</sequence>
<protein>
    <submittedName>
        <fullName evidence="4">Outer membrane beta-barrel protein</fullName>
    </submittedName>
</protein>
<organism evidence="4 5">
    <name type="scientific">Legionella bononiensis</name>
    <dbReference type="NCBI Taxonomy" id="2793102"/>
    <lineage>
        <taxon>Bacteria</taxon>
        <taxon>Pseudomonadati</taxon>
        <taxon>Pseudomonadota</taxon>
        <taxon>Gammaproteobacteria</taxon>
        <taxon>Legionellales</taxon>
        <taxon>Legionellaceae</taxon>
        <taxon>Legionella</taxon>
    </lineage>
</organism>
<evidence type="ECO:0000256" key="1">
    <source>
        <dbReference type="ARBA" id="ARBA00022729"/>
    </source>
</evidence>
<dbReference type="Proteomes" id="UP000809910">
    <property type="component" value="Unassembled WGS sequence"/>
</dbReference>
<feature type="chain" id="PRO_5046897033" evidence="2">
    <location>
        <begin position="23"/>
        <end position="269"/>
    </location>
</feature>
<feature type="signal peptide" evidence="2">
    <location>
        <begin position="1"/>
        <end position="22"/>
    </location>
</feature>
<evidence type="ECO:0000313" key="5">
    <source>
        <dbReference type="Proteomes" id="UP000809910"/>
    </source>
</evidence>
<feature type="domain" description="Outer membrane protein beta-barrel" evidence="3">
    <location>
        <begin position="12"/>
        <end position="227"/>
    </location>
</feature>
<dbReference type="SUPFAM" id="SSF56925">
    <property type="entry name" value="OMPA-like"/>
    <property type="match status" value="1"/>
</dbReference>